<dbReference type="PANTHER" id="PTHR35174:SF3">
    <property type="entry name" value="BLL7171 PROTEIN"/>
    <property type="match status" value="1"/>
</dbReference>
<gene>
    <name evidence="3" type="ORF">GCM10009107_49100</name>
</gene>
<dbReference type="PANTHER" id="PTHR35174">
    <property type="entry name" value="BLL7171 PROTEIN-RELATED"/>
    <property type="match status" value="1"/>
</dbReference>
<evidence type="ECO:0000256" key="1">
    <source>
        <dbReference type="ARBA" id="ARBA00007689"/>
    </source>
</evidence>
<feature type="domain" description="YCII-related" evidence="2">
    <location>
        <begin position="5"/>
        <end position="109"/>
    </location>
</feature>
<protein>
    <submittedName>
        <fullName evidence="3">YciI family protein</fullName>
    </submittedName>
</protein>
<dbReference type="RefSeq" id="WP_211361461.1">
    <property type="nucleotide sequence ID" value="NZ_BAAAEW010000037.1"/>
</dbReference>
<name>A0ABN1KEC1_9BURK</name>
<dbReference type="SUPFAM" id="SSF54909">
    <property type="entry name" value="Dimeric alpha+beta barrel"/>
    <property type="match status" value="1"/>
</dbReference>
<dbReference type="Proteomes" id="UP001500279">
    <property type="component" value="Unassembled WGS sequence"/>
</dbReference>
<evidence type="ECO:0000313" key="4">
    <source>
        <dbReference type="Proteomes" id="UP001500279"/>
    </source>
</evidence>
<organism evidence="3 4">
    <name type="scientific">Ideonella azotifigens</name>
    <dbReference type="NCBI Taxonomy" id="513160"/>
    <lineage>
        <taxon>Bacteria</taxon>
        <taxon>Pseudomonadati</taxon>
        <taxon>Pseudomonadota</taxon>
        <taxon>Betaproteobacteria</taxon>
        <taxon>Burkholderiales</taxon>
        <taxon>Sphaerotilaceae</taxon>
        <taxon>Ideonella</taxon>
    </lineage>
</organism>
<dbReference type="InterPro" id="IPR011008">
    <property type="entry name" value="Dimeric_a/b-barrel"/>
</dbReference>
<dbReference type="Gene3D" id="3.30.70.1060">
    <property type="entry name" value="Dimeric alpha+beta barrel"/>
    <property type="match status" value="1"/>
</dbReference>
<comment type="caution">
    <text evidence="3">The sequence shown here is derived from an EMBL/GenBank/DDBJ whole genome shotgun (WGS) entry which is preliminary data.</text>
</comment>
<sequence>MTHQYLLLLHETPARYADMSADEMQEIVARYAAWAQQMAEQGHLAGGEKLVDDGGRQLRLVNGRPVATDGPYAEAHDVIGGTFVLKAESDAQAEALAATCPHLNGGNWIELRRIDPVN</sequence>
<evidence type="ECO:0000313" key="3">
    <source>
        <dbReference type="EMBL" id="GAA0763588.1"/>
    </source>
</evidence>
<evidence type="ECO:0000259" key="2">
    <source>
        <dbReference type="Pfam" id="PF03795"/>
    </source>
</evidence>
<proteinExistence type="inferred from homology"/>
<dbReference type="Pfam" id="PF03795">
    <property type="entry name" value="YCII"/>
    <property type="match status" value="1"/>
</dbReference>
<accession>A0ABN1KEC1</accession>
<dbReference type="InterPro" id="IPR005545">
    <property type="entry name" value="YCII"/>
</dbReference>
<keyword evidence="4" id="KW-1185">Reference proteome</keyword>
<dbReference type="EMBL" id="BAAAEW010000037">
    <property type="protein sequence ID" value="GAA0763588.1"/>
    <property type="molecule type" value="Genomic_DNA"/>
</dbReference>
<comment type="similarity">
    <text evidence="1">Belongs to the YciI family.</text>
</comment>
<reference evidence="3 4" key="1">
    <citation type="journal article" date="2019" name="Int. J. Syst. Evol. Microbiol.">
        <title>The Global Catalogue of Microorganisms (GCM) 10K type strain sequencing project: providing services to taxonomists for standard genome sequencing and annotation.</title>
        <authorList>
            <consortium name="The Broad Institute Genomics Platform"/>
            <consortium name="The Broad Institute Genome Sequencing Center for Infectious Disease"/>
            <person name="Wu L."/>
            <person name="Ma J."/>
        </authorList>
    </citation>
    <scope>NUCLEOTIDE SEQUENCE [LARGE SCALE GENOMIC DNA]</scope>
    <source>
        <strain evidence="3 4">JCM 15503</strain>
    </source>
</reference>